<proteinExistence type="inferred from homology"/>
<name>X1LUG7_9ZZZZ</name>
<dbReference type="SUPFAM" id="SSF88713">
    <property type="entry name" value="Glycoside hydrolase/deacetylase"/>
    <property type="match status" value="1"/>
</dbReference>
<feature type="non-terminal residue" evidence="4">
    <location>
        <position position="72"/>
    </location>
</feature>
<dbReference type="GO" id="GO:0005975">
    <property type="term" value="P:carbohydrate metabolic process"/>
    <property type="evidence" value="ECO:0007669"/>
    <property type="project" value="InterPro"/>
</dbReference>
<feature type="domain" description="Glycoside hydrolase family 57 N-terminal" evidence="3">
    <location>
        <begin position="8"/>
        <end position="71"/>
    </location>
</feature>
<evidence type="ECO:0000256" key="1">
    <source>
        <dbReference type="ARBA" id="ARBA00006821"/>
    </source>
</evidence>
<gene>
    <name evidence="4" type="ORF">S06H3_35412</name>
</gene>
<comment type="similarity">
    <text evidence="1">Belongs to the glycosyl hydrolase 57 family.</text>
</comment>
<dbReference type="InterPro" id="IPR004300">
    <property type="entry name" value="Glyco_hydro_57_N"/>
</dbReference>
<dbReference type="Gene3D" id="3.20.110.20">
    <property type="match status" value="1"/>
</dbReference>
<dbReference type="GO" id="GO:0003824">
    <property type="term" value="F:catalytic activity"/>
    <property type="evidence" value="ECO:0007669"/>
    <property type="project" value="InterPro"/>
</dbReference>
<dbReference type="EMBL" id="BARV01021360">
    <property type="protein sequence ID" value="GAI22753.1"/>
    <property type="molecule type" value="Genomic_DNA"/>
</dbReference>
<protein>
    <recommendedName>
        <fullName evidence="3">Glycoside hydrolase family 57 N-terminal domain-containing protein</fullName>
    </recommendedName>
</protein>
<evidence type="ECO:0000256" key="2">
    <source>
        <dbReference type="ARBA" id="ARBA00023277"/>
    </source>
</evidence>
<sequence>MKKVINFIFGVHNHQPVGNSPHIIEDSYQKAYLPFLEILYKHATIKFTIHNSGVLLEWIEKNHPEYISMLND</sequence>
<dbReference type="InterPro" id="IPR011330">
    <property type="entry name" value="Glyco_hydro/deAcase_b/a-brl"/>
</dbReference>
<evidence type="ECO:0000313" key="4">
    <source>
        <dbReference type="EMBL" id="GAI22753.1"/>
    </source>
</evidence>
<reference evidence="4" key="1">
    <citation type="journal article" date="2014" name="Front. Microbiol.">
        <title>High frequency of phylogenetically diverse reductive dehalogenase-homologous genes in deep subseafloor sedimentary metagenomes.</title>
        <authorList>
            <person name="Kawai M."/>
            <person name="Futagami T."/>
            <person name="Toyoda A."/>
            <person name="Takaki Y."/>
            <person name="Nishi S."/>
            <person name="Hori S."/>
            <person name="Arai W."/>
            <person name="Tsubouchi T."/>
            <person name="Morono Y."/>
            <person name="Uchiyama I."/>
            <person name="Ito T."/>
            <person name="Fujiyama A."/>
            <person name="Inagaki F."/>
            <person name="Takami H."/>
        </authorList>
    </citation>
    <scope>NUCLEOTIDE SEQUENCE</scope>
    <source>
        <strain evidence="4">Expedition CK06-06</strain>
    </source>
</reference>
<keyword evidence="2" id="KW-0119">Carbohydrate metabolism</keyword>
<dbReference type="AlphaFoldDB" id="X1LUG7"/>
<evidence type="ECO:0000259" key="3">
    <source>
        <dbReference type="Pfam" id="PF03065"/>
    </source>
</evidence>
<organism evidence="4">
    <name type="scientific">marine sediment metagenome</name>
    <dbReference type="NCBI Taxonomy" id="412755"/>
    <lineage>
        <taxon>unclassified sequences</taxon>
        <taxon>metagenomes</taxon>
        <taxon>ecological metagenomes</taxon>
    </lineage>
</organism>
<dbReference type="Pfam" id="PF03065">
    <property type="entry name" value="Glyco_hydro_57"/>
    <property type="match status" value="1"/>
</dbReference>
<comment type="caution">
    <text evidence="4">The sequence shown here is derived from an EMBL/GenBank/DDBJ whole genome shotgun (WGS) entry which is preliminary data.</text>
</comment>
<accession>X1LUG7</accession>